<protein>
    <recommendedName>
        <fullName evidence="3">Cupin domain-containing protein</fullName>
    </recommendedName>
</protein>
<comment type="caution">
    <text evidence="1">The sequence shown here is derived from an EMBL/GenBank/DDBJ whole genome shotgun (WGS) entry which is preliminary data.</text>
</comment>
<dbReference type="InterPro" id="IPR011051">
    <property type="entry name" value="RmlC_Cupin_sf"/>
</dbReference>
<gene>
    <name evidence="1" type="ORF">FHP25_08025</name>
</gene>
<dbReference type="EMBL" id="VDUZ01000007">
    <property type="protein sequence ID" value="TXL78140.1"/>
    <property type="molecule type" value="Genomic_DNA"/>
</dbReference>
<evidence type="ECO:0000313" key="1">
    <source>
        <dbReference type="EMBL" id="TXL78140.1"/>
    </source>
</evidence>
<reference evidence="1 2" key="1">
    <citation type="submission" date="2019-06" db="EMBL/GenBank/DDBJ databases">
        <title>New taxonomy in bacterial strain CC-CFT640, isolated from vineyard.</title>
        <authorList>
            <person name="Lin S.-Y."/>
            <person name="Tsai C.-F."/>
            <person name="Young C.-C."/>
        </authorList>
    </citation>
    <scope>NUCLEOTIDE SEQUENCE [LARGE SCALE GENOMIC DNA]</scope>
    <source>
        <strain evidence="1 2">CC-CFT640</strain>
    </source>
</reference>
<dbReference type="OrthoDB" id="7060081at2"/>
<dbReference type="SUPFAM" id="SSF51182">
    <property type="entry name" value="RmlC-like cupins"/>
    <property type="match status" value="1"/>
</dbReference>
<keyword evidence="2" id="KW-1185">Reference proteome</keyword>
<evidence type="ECO:0000313" key="2">
    <source>
        <dbReference type="Proteomes" id="UP000321638"/>
    </source>
</evidence>
<dbReference type="Gene3D" id="2.60.120.10">
    <property type="entry name" value="Jelly Rolls"/>
    <property type="match status" value="1"/>
</dbReference>
<proteinExistence type="predicted"/>
<evidence type="ECO:0008006" key="3">
    <source>
        <dbReference type="Google" id="ProtNLM"/>
    </source>
</evidence>
<dbReference type="AlphaFoldDB" id="A0A5C8PRE9"/>
<sequence length="136" mass="15026">MAHIPGMSPDCPGDPGTLLFENDRIRIWELIMKPGEICNWHVHEHDHLLVVVDGATIEGRRADGTSAHLEIPDGQVLCVPRTDQAEMARNVSPDRTLRELIIDLKDPCAGSFARDSLRFFLPGTSTTTRSDTKGTP</sequence>
<accession>A0A5C8PRE9</accession>
<dbReference type="InterPro" id="IPR014710">
    <property type="entry name" value="RmlC-like_jellyroll"/>
</dbReference>
<organism evidence="1 2">
    <name type="scientific">Vineibacter terrae</name>
    <dbReference type="NCBI Taxonomy" id="2586908"/>
    <lineage>
        <taxon>Bacteria</taxon>
        <taxon>Pseudomonadati</taxon>
        <taxon>Pseudomonadota</taxon>
        <taxon>Alphaproteobacteria</taxon>
        <taxon>Hyphomicrobiales</taxon>
        <taxon>Vineibacter</taxon>
    </lineage>
</organism>
<dbReference type="RefSeq" id="WP_147846408.1">
    <property type="nucleotide sequence ID" value="NZ_VDUZ01000007.1"/>
</dbReference>
<name>A0A5C8PRE9_9HYPH</name>
<dbReference type="Proteomes" id="UP000321638">
    <property type="component" value="Unassembled WGS sequence"/>
</dbReference>